<dbReference type="Gene3D" id="3.80.30.20">
    <property type="entry name" value="tm_1862 like domain"/>
    <property type="match status" value="1"/>
</dbReference>
<evidence type="ECO:0000313" key="8">
    <source>
        <dbReference type="EMBL" id="KJU81361.1"/>
    </source>
</evidence>
<dbReference type="InterPro" id="IPR006638">
    <property type="entry name" value="Elp3/MiaA/NifB-like_rSAM"/>
</dbReference>
<comment type="caution">
    <text evidence="8">The sequence shown here is derived from an EMBL/GenBank/DDBJ whole genome shotgun (WGS) entry which is preliminary data.</text>
</comment>
<evidence type="ECO:0000256" key="1">
    <source>
        <dbReference type="ARBA" id="ARBA00001966"/>
    </source>
</evidence>
<keyword evidence="9" id="KW-1185">Reference proteome</keyword>
<dbReference type="AlphaFoldDB" id="A0A0F3GHK3"/>
<gene>
    <name evidence="8" type="ORF">MBAV_006494</name>
</gene>
<evidence type="ECO:0000259" key="6">
    <source>
        <dbReference type="PROSITE" id="PS51332"/>
    </source>
</evidence>
<dbReference type="GO" id="GO:0031419">
    <property type="term" value="F:cobalamin binding"/>
    <property type="evidence" value="ECO:0007669"/>
    <property type="project" value="InterPro"/>
</dbReference>
<sequence length="684" mass="77927">MVMKKGNRSCRIFLGDLTYYNKYTQSRISVPLNLGYITAYLKSLYGSECDVSIFKNPEILIAEVKKAPPDVLGLSCYHWNQNLDILVAKIVKGIKSECLVVIGGPNVDIDADEQYSLYNAFNGAADMLVMNDGEQGFANIILRVLSVGIDMIYQDIPIDGCVFFTNEAIRIAGKDIGMSLDLSTVPSPILSGILDNFLVSDFSPMLHTSRGCPYNCAYCAHGKFKEKIRTFPVDLVKEEIHYIAAKYSKFPHKTLIITDDNFGIKERDVVIAQCLVNSMAKFGYPQQIHTYFDKSFTTFVRKTASLLAGMNFGGLQVGFQSFNIATLNAIKRGPITDEKVNMFVTWAKENNFEVSCDLIYGLPYETKESFFASLEYVIHKRIDQIIVMNLQLIPGSILSKKQKREEFGFITKYRPLFSNDFGIIDGNFVCESQEVVVSSSHASFEDYIDARKIMLLVYIIWAIGYFRKVFDYLTSKNYKVIPILEKIMSPSSHIVDNVFADSHFFDYITFIGDYVTAVKAELHDSEQILCNELKTKYDAALAAINEPTRINVYYGSRMVYSDNRWFGKILLKVLLDNQFNDINVAVIEDLIRISDNEWVNVFNPDKKRQLNVTRETLTYLGIEQPTVHKDEHCITMSSSQAQINKINSYVRQFKSTSGDISFYYNIMDNIVPRRCLRYEIMSVD</sequence>
<dbReference type="PROSITE" id="PS51332">
    <property type="entry name" value="B12_BINDING"/>
    <property type="match status" value="1"/>
</dbReference>
<dbReference type="CDD" id="cd01335">
    <property type="entry name" value="Radical_SAM"/>
    <property type="match status" value="1"/>
</dbReference>
<evidence type="ECO:0000259" key="7">
    <source>
        <dbReference type="PROSITE" id="PS51918"/>
    </source>
</evidence>
<dbReference type="InterPro" id="IPR023404">
    <property type="entry name" value="rSAM_horseshoe"/>
</dbReference>
<keyword evidence="5" id="KW-0411">Iron-sulfur</keyword>
<evidence type="ECO:0000256" key="4">
    <source>
        <dbReference type="ARBA" id="ARBA00023004"/>
    </source>
</evidence>
<dbReference type="GO" id="GO:0051539">
    <property type="term" value="F:4 iron, 4 sulfur cluster binding"/>
    <property type="evidence" value="ECO:0007669"/>
    <property type="project" value="UniProtKB-KW"/>
</dbReference>
<dbReference type="EMBL" id="LACI01002732">
    <property type="protein sequence ID" value="KJU81361.1"/>
    <property type="molecule type" value="Genomic_DNA"/>
</dbReference>
<feature type="domain" description="B12-binding" evidence="6">
    <location>
        <begin position="13"/>
        <end position="151"/>
    </location>
</feature>
<evidence type="ECO:0000313" key="9">
    <source>
        <dbReference type="Proteomes" id="UP000033423"/>
    </source>
</evidence>
<accession>A0A0F3GHK3</accession>
<dbReference type="GO" id="GO:0005829">
    <property type="term" value="C:cytosol"/>
    <property type="evidence" value="ECO:0007669"/>
    <property type="project" value="TreeGrafter"/>
</dbReference>
<dbReference type="InterPro" id="IPR034466">
    <property type="entry name" value="Methyltransferase_Class_B"/>
</dbReference>
<dbReference type="InterPro" id="IPR058240">
    <property type="entry name" value="rSAM_sf"/>
</dbReference>
<keyword evidence="4" id="KW-0408">Iron</keyword>
<reference evidence="8 9" key="1">
    <citation type="submission" date="2015-02" db="EMBL/GenBank/DDBJ databases">
        <title>Single-cell genomics of uncultivated deep-branching MTB reveals a conserved set of magnetosome genes.</title>
        <authorList>
            <person name="Kolinko S."/>
            <person name="Richter M."/>
            <person name="Glockner F.O."/>
            <person name="Brachmann A."/>
            <person name="Schuler D."/>
        </authorList>
    </citation>
    <scope>NUCLEOTIDE SEQUENCE [LARGE SCALE GENOMIC DNA]</scope>
    <source>
        <strain evidence="8">TM-1</strain>
    </source>
</reference>
<name>A0A0F3GHK3_9BACT</name>
<dbReference type="SUPFAM" id="SSF102114">
    <property type="entry name" value="Radical SAM enzymes"/>
    <property type="match status" value="1"/>
</dbReference>
<dbReference type="InterPro" id="IPR007197">
    <property type="entry name" value="rSAM"/>
</dbReference>
<dbReference type="PANTHER" id="PTHR43409">
    <property type="entry name" value="ANAEROBIC MAGNESIUM-PROTOPORPHYRIN IX MONOMETHYL ESTER CYCLASE-RELATED"/>
    <property type="match status" value="1"/>
</dbReference>
<evidence type="ECO:0000256" key="5">
    <source>
        <dbReference type="ARBA" id="ARBA00023014"/>
    </source>
</evidence>
<feature type="domain" description="Radical SAM core" evidence="7">
    <location>
        <begin position="198"/>
        <end position="420"/>
    </location>
</feature>
<dbReference type="SFLD" id="SFLDG01123">
    <property type="entry name" value="methyltransferase_(Class_B)"/>
    <property type="match status" value="1"/>
</dbReference>
<organism evidence="8 9">
    <name type="scientific">Candidatus Magnetobacterium bavaricum</name>
    <dbReference type="NCBI Taxonomy" id="29290"/>
    <lineage>
        <taxon>Bacteria</taxon>
        <taxon>Pseudomonadati</taxon>
        <taxon>Nitrospirota</taxon>
        <taxon>Thermodesulfovibrionia</taxon>
        <taxon>Thermodesulfovibrionales</taxon>
        <taxon>Candidatus Magnetobacteriaceae</taxon>
        <taxon>Candidatus Magnetobacterium</taxon>
    </lineage>
</organism>
<dbReference type="InterPro" id="IPR006158">
    <property type="entry name" value="Cobalamin-bd"/>
</dbReference>
<dbReference type="Pfam" id="PF04055">
    <property type="entry name" value="Radical_SAM"/>
    <property type="match status" value="1"/>
</dbReference>
<dbReference type="Gene3D" id="3.40.50.280">
    <property type="entry name" value="Cobalamin-binding domain"/>
    <property type="match status" value="1"/>
</dbReference>
<comment type="cofactor">
    <cofactor evidence="1">
        <name>[4Fe-4S] cluster</name>
        <dbReference type="ChEBI" id="CHEBI:49883"/>
    </cofactor>
</comment>
<dbReference type="PROSITE" id="PS51918">
    <property type="entry name" value="RADICAL_SAM"/>
    <property type="match status" value="1"/>
</dbReference>
<dbReference type="PANTHER" id="PTHR43409:SF16">
    <property type="entry name" value="SLR0320 PROTEIN"/>
    <property type="match status" value="1"/>
</dbReference>
<dbReference type="GO" id="GO:0046872">
    <property type="term" value="F:metal ion binding"/>
    <property type="evidence" value="ECO:0007669"/>
    <property type="project" value="UniProtKB-KW"/>
</dbReference>
<keyword evidence="2" id="KW-0949">S-adenosyl-L-methionine</keyword>
<dbReference type="Proteomes" id="UP000033423">
    <property type="component" value="Unassembled WGS sequence"/>
</dbReference>
<dbReference type="Pfam" id="PF02310">
    <property type="entry name" value="B12-binding"/>
    <property type="match status" value="1"/>
</dbReference>
<keyword evidence="3" id="KW-0479">Metal-binding</keyword>
<dbReference type="SMART" id="SM00729">
    <property type="entry name" value="Elp3"/>
    <property type="match status" value="1"/>
</dbReference>
<evidence type="ECO:0000256" key="3">
    <source>
        <dbReference type="ARBA" id="ARBA00022723"/>
    </source>
</evidence>
<dbReference type="GO" id="GO:0003824">
    <property type="term" value="F:catalytic activity"/>
    <property type="evidence" value="ECO:0007669"/>
    <property type="project" value="InterPro"/>
</dbReference>
<dbReference type="InterPro" id="IPR051198">
    <property type="entry name" value="BchE-like"/>
</dbReference>
<dbReference type="SFLD" id="SFLDG01082">
    <property type="entry name" value="B12-binding_domain_containing"/>
    <property type="match status" value="1"/>
</dbReference>
<proteinExistence type="predicted"/>
<protein>
    <submittedName>
        <fullName evidence="8">Radical SAM domain-containing protein</fullName>
    </submittedName>
</protein>
<evidence type="ECO:0000256" key="2">
    <source>
        <dbReference type="ARBA" id="ARBA00022691"/>
    </source>
</evidence>
<dbReference type="SFLD" id="SFLDS00029">
    <property type="entry name" value="Radical_SAM"/>
    <property type="match status" value="1"/>
</dbReference>